<reference evidence="2 3" key="1">
    <citation type="submission" date="2018-05" db="EMBL/GenBank/DDBJ databases">
        <title>Genomic Encyclopedia of Type Strains, Phase IV (KMG-IV): sequencing the most valuable type-strain genomes for metagenomic binning, comparative biology and taxonomic classification.</title>
        <authorList>
            <person name="Goeker M."/>
        </authorList>
    </citation>
    <scope>NUCLEOTIDE SEQUENCE [LARGE SCALE GENOMIC DNA]</scope>
    <source>
        <strain evidence="2 3">DSM 18773</strain>
    </source>
</reference>
<feature type="transmembrane region" description="Helical" evidence="1">
    <location>
        <begin position="78"/>
        <end position="101"/>
    </location>
</feature>
<gene>
    <name evidence="2" type="ORF">C7459_10228</name>
</gene>
<keyword evidence="3" id="KW-1185">Reference proteome</keyword>
<sequence>MNKDNFLKALEAELRGIDGDERNEILAEYREHFEIACAEGRDEAGVALALGNPKTLAKELKATALIEQAHEEFSLGKLFHAFFTAASLGFFNLVLLAGPFFAIVGLMLGLYAVALAFLGSPLVFFYMNGFPTTGSDVLQFVLALLLSGVGYFLGRGLIWVTKWMYKWVLKYLAYNVKLVKGNTNNEA</sequence>
<feature type="transmembrane region" description="Helical" evidence="1">
    <location>
        <begin position="139"/>
        <end position="160"/>
    </location>
</feature>
<proteinExistence type="predicted"/>
<comment type="caution">
    <text evidence="2">The sequence shown here is derived from an EMBL/GenBank/DDBJ whole genome shotgun (WGS) entry which is preliminary data.</text>
</comment>
<dbReference type="OrthoDB" id="9804829at2"/>
<keyword evidence="1" id="KW-0472">Membrane</keyword>
<dbReference type="Proteomes" id="UP000245634">
    <property type="component" value="Unassembled WGS sequence"/>
</dbReference>
<dbReference type="EMBL" id="QGGL01000002">
    <property type="protein sequence ID" value="PWK15788.1"/>
    <property type="molecule type" value="Genomic_DNA"/>
</dbReference>
<dbReference type="RefSeq" id="WP_109685990.1">
    <property type="nucleotide sequence ID" value="NZ_QGGL01000002.1"/>
</dbReference>
<keyword evidence="1" id="KW-1133">Transmembrane helix</keyword>
<evidence type="ECO:0000256" key="1">
    <source>
        <dbReference type="SAM" id="Phobius"/>
    </source>
</evidence>
<dbReference type="AlphaFoldDB" id="A0A316DDT0"/>
<protein>
    <submittedName>
        <fullName evidence="2">Putative membrane protein</fullName>
    </submittedName>
</protein>
<name>A0A316DDT0_9BACL</name>
<dbReference type="Pfam" id="PF22564">
    <property type="entry name" value="HAAS"/>
    <property type="match status" value="1"/>
</dbReference>
<evidence type="ECO:0000313" key="3">
    <source>
        <dbReference type="Proteomes" id="UP000245634"/>
    </source>
</evidence>
<organism evidence="2 3">
    <name type="scientific">Tumebacillus permanentifrigoris</name>
    <dbReference type="NCBI Taxonomy" id="378543"/>
    <lineage>
        <taxon>Bacteria</taxon>
        <taxon>Bacillati</taxon>
        <taxon>Bacillota</taxon>
        <taxon>Bacilli</taxon>
        <taxon>Bacillales</taxon>
        <taxon>Alicyclobacillaceae</taxon>
        <taxon>Tumebacillus</taxon>
    </lineage>
</organism>
<evidence type="ECO:0000313" key="2">
    <source>
        <dbReference type="EMBL" id="PWK15788.1"/>
    </source>
</evidence>
<keyword evidence="1" id="KW-0812">Transmembrane</keyword>
<feature type="transmembrane region" description="Helical" evidence="1">
    <location>
        <begin position="108"/>
        <end position="127"/>
    </location>
</feature>
<accession>A0A316DDT0</accession>